<name>A0A938Y9D4_9ACTN</name>
<accession>A0A938Y9D4</accession>
<reference evidence="2" key="1">
    <citation type="submission" date="2021-01" db="EMBL/GenBank/DDBJ databases">
        <title>YIM 132084 draft genome.</title>
        <authorList>
            <person name="An D."/>
        </authorList>
    </citation>
    <scope>NUCLEOTIDE SEQUENCE</scope>
    <source>
        <strain evidence="2">YIM 132084</strain>
    </source>
</reference>
<dbReference type="EMBL" id="JAERWK010000005">
    <property type="protein sequence ID" value="MBM9466367.1"/>
    <property type="molecule type" value="Genomic_DNA"/>
</dbReference>
<comment type="caution">
    <text evidence="2">The sequence shown here is derived from an EMBL/GenBank/DDBJ whole genome shotgun (WGS) entry which is preliminary data.</text>
</comment>
<proteinExistence type="predicted"/>
<dbReference type="AlphaFoldDB" id="A0A938Y9D4"/>
<feature type="domain" description="Putative mannosyltransferase YkcA/B-like C-terminal" evidence="1">
    <location>
        <begin position="26"/>
        <end position="114"/>
    </location>
</feature>
<dbReference type="RefSeq" id="WP_205259312.1">
    <property type="nucleotide sequence ID" value="NZ_JAERWK010000005.1"/>
</dbReference>
<gene>
    <name evidence="2" type="ORF">JL106_03625</name>
</gene>
<evidence type="ECO:0000313" key="3">
    <source>
        <dbReference type="Proteomes" id="UP000663792"/>
    </source>
</evidence>
<dbReference type="InterPro" id="IPR056785">
    <property type="entry name" value="YkcA/B-like_C"/>
</dbReference>
<protein>
    <recommendedName>
        <fullName evidence="1">Putative mannosyltransferase YkcA/B-like C-terminal domain-containing protein</fullName>
    </recommendedName>
</protein>
<sequence length="135" mass="13005">MPGAGGPAAGGSGAGASTTALVDLLNATDSRWSAAVVGDQAAAGYILATDTAVMAIGGWSGGDPAPTLEQFQQFVTDGDVSYFIAGDGMGGRADGGMSGGTESAGSQISAWVQAIFPATTVGGATVYDLTVPVTG</sequence>
<organism evidence="2 3">
    <name type="scientific">Nakamurella leprariae</name>
    <dbReference type="NCBI Taxonomy" id="2803911"/>
    <lineage>
        <taxon>Bacteria</taxon>
        <taxon>Bacillati</taxon>
        <taxon>Actinomycetota</taxon>
        <taxon>Actinomycetes</taxon>
        <taxon>Nakamurellales</taxon>
        <taxon>Nakamurellaceae</taxon>
        <taxon>Nakamurella</taxon>
    </lineage>
</organism>
<keyword evidence="3" id="KW-1185">Reference proteome</keyword>
<dbReference type="Pfam" id="PF24878">
    <property type="entry name" value="YkcB_C"/>
    <property type="match status" value="1"/>
</dbReference>
<dbReference type="Proteomes" id="UP000663792">
    <property type="component" value="Unassembled WGS sequence"/>
</dbReference>
<evidence type="ECO:0000259" key="1">
    <source>
        <dbReference type="Pfam" id="PF24878"/>
    </source>
</evidence>
<evidence type="ECO:0000313" key="2">
    <source>
        <dbReference type="EMBL" id="MBM9466367.1"/>
    </source>
</evidence>